<proteinExistence type="predicted"/>
<gene>
    <name evidence="1" type="ORF">QN277_009881</name>
</gene>
<evidence type="ECO:0008006" key="3">
    <source>
        <dbReference type="Google" id="ProtNLM"/>
    </source>
</evidence>
<keyword evidence="2" id="KW-1185">Reference proteome</keyword>
<comment type="caution">
    <text evidence="1">The sequence shown here is derived from an EMBL/GenBank/DDBJ whole genome shotgun (WGS) entry which is preliminary data.</text>
</comment>
<evidence type="ECO:0000313" key="1">
    <source>
        <dbReference type="EMBL" id="KAK4254504.1"/>
    </source>
</evidence>
<sequence length="131" mass="15201">MSVSGHCSICGAAVENVQHVLRDCPETIDLWRQIVPVTLWRTFCNLDGDRWLRWNLCNRGGSKQVDDWKLIFVITCWWAWRRHNTRVFEGKRVSNHAITASVNAIRISLTEAQSRFQLVDGRRSPTKEKGH</sequence>
<protein>
    <recommendedName>
        <fullName evidence="3">Reverse transcriptase zinc-binding domain-containing protein</fullName>
    </recommendedName>
</protein>
<accession>A0AAE1IS26</accession>
<dbReference type="Proteomes" id="UP001293593">
    <property type="component" value="Unassembled WGS sequence"/>
</dbReference>
<evidence type="ECO:0000313" key="2">
    <source>
        <dbReference type="Proteomes" id="UP001293593"/>
    </source>
</evidence>
<name>A0AAE1IS26_9FABA</name>
<dbReference type="EMBL" id="JAWXYG010000014">
    <property type="protein sequence ID" value="KAK4254504.1"/>
    <property type="molecule type" value="Genomic_DNA"/>
</dbReference>
<dbReference type="AlphaFoldDB" id="A0AAE1IS26"/>
<organism evidence="1 2">
    <name type="scientific">Acacia crassicarpa</name>
    <name type="common">northern wattle</name>
    <dbReference type="NCBI Taxonomy" id="499986"/>
    <lineage>
        <taxon>Eukaryota</taxon>
        <taxon>Viridiplantae</taxon>
        <taxon>Streptophyta</taxon>
        <taxon>Embryophyta</taxon>
        <taxon>Tracheophyta</taxon>
        <taxon>Spermatophyta</taxon>
        <taxon>Magnoliopsida</taxon>
        <taxon>eudicotyledons</taxon>
        <taxon>Gunneridae</taxon>
        <taxon>Pentapetalae</taxon>
        <taxon>rosids</taxon>
        <taxon>fabids</taxon>
        <taxon>Fabales</taxon>
        <taxon>Fabaceae</taxon>
        <taxon>Caesalpinioideae</taxon>
        <taxon>mimosoid clade</taxon>
        <taxon>Acacieae</taxon>
        <taxon>Acacia</taxon>
    </lineage>
</organism>
<reference evidence="1" key="1">
    <citation type="submission" date="2023-10" db="EMBL/GenBank/DDBJ databases">
        <title>Chromosome-level genome of the transformable northern wattle, Acacia crassicarpa.</title>
        <authorList>
            <person name="Massaro I."/>
            <person name="Sinha N.R."/>
            <person name="Poethig S."/>
            <person name="Leichty A.R."/>
        </authorList>
    </citation>
    <scope>NUCLEOTIDE SEQUENCE</scope>
    <source>
        <strain evidence="1">Acra3RX</strain>
        <tissue evidence="1">Leaf</tissue>
    </source>
</reference>